<evidence type="ECO:0000256" key="1">
    <source>
        <dbReference type="ARBA" id="ARBA00004496"/>
    </source>
</evidence>
<dbReference type="EC" id="6.3.2.-" evidence="14"/>
<dbReference type="InterPro" id="IPR000291">
    <property type="entry name" value="D-Ala_lig_Van_CS"/>
</dbReference>
<keyword evidence="3" id="KW-0963">Cytoplasm</keyword>
<evidence type="ECO:0000256" key="3">
    <source>
        <dbReference type="ARBA" id="ARBA00022490"/>
    </source>
</evidence>
<keyword evidence="12" id="KW-0961">Cell wall biogenesis/degradation</keyword>
<dbReference type="GO" id="GO:0046872">
    <property type="term" value="F:metal ion binding"/>
    <property type="evidence" value="ECO:0007669"/>
    <property type="project" value="UniProtKB-KW"/>
</dbReference>
<name>T0Y0R4_9ZZZZ</name>
<evidence type="ECO:0000256" key="5">
    <source>
        <dbReference type="ARBA" id="ARBA00022723"/>
    </source>
</evidence>
<keyword evidence="7" id="KW-0067">ATP-binding</keyword>
<evidence type="ECO:0000256" key="6">
    <source>
        <dbReference type="ARBA" id="ARBA00022741"/>
    </source>
</evidence>
<comment type="caution">
    <text evidence="14">The sequence shown here is derived from an EMBL/GenBank/DDBJ whole genome shotgun (WGS) entry which is preliminary data.</text>
</comment>
<dbReference type="Pfam" id="PF01820">
    <property type="entry name" value="Dala_Dala_lig_N"/>
    <property type="match status" value="1"/>
</dbReference>
<dbReference type="FunFam" id="3.30.470.20:FF:000008">
    <property type="entry name" value="D-alanine--D-alanine ligase"/>
    <property type="match status" value="1"/>
</dbReference>
<dbReference type="PANTHER" id="PTHR23132">
    <property type="entry name" value="D-ALANINE--D-ALANINE LIGASE"/>
    <property type="match status" value="1"/>
</dbReference>
<dbReference type="AlphaFoldDB" id="T0Y0R4"/>
<evidence type="ECO:0000256" key="7">
    <source>
        <dbReference type="ARBA" id="ARBA00022840"/>
    </source>
</evidence>
<dbReference type="Gene3D" id="3.30.1490.20">
    <property type="entry name" value="ATP-grasp fold, A domain"/>
    <property type="match status" value="1"/>
</dbReference>
<reference evidence="14" key="2">
    <citation type="journal article" date="2014" name="ISME J.">
        <title>Microbial stratification in low pH oxic and suboxic macroscopic growths along an acid mine drainage.</title>
        <authorList>
            <person name="Mendez-Garcia C."/>
            <person name="Mesa V."/>
            <person name="Sprenger R.R."/>
            <person name="Richter M."/>
            <person name="Diez M.S."/>
            <person name="Solano J."/>
            <person name="Bargiela R."/>
            <person name="Golyshina O.V."/>
            <person name="Manteca A."/>
            <person name="Ramos J.L."/>
            <person name="Gallego J.R."/>
            <person name="Llorente I."/>
            <person name="Martins Dos Santos V.A."/>
            <person name="Jensen O.N."/>
            <person name="Pelaez A.I."/>
            <person name="Sanchez J."/>
            <person name="Ferrer M."/>
        </authorList>
    </citation>
    <scope>NUCLEOTIDE SEQUENCE</scope>
</reference>
<feature type="non-terminal residue" evidence="14">
    <location>
        <position position="270"/>
    </location>
</feature>
<organism evidence="14">
    <name type="scientific">mine drainage metagenome</name>
    <dbReference type="NCBI Taxonomy" id="410659"/>
    <lineage>
        <taxon>unclassified sequences</taxon>
        <taxon>metagenomes</taxon>
        <taxon>ecological metagenomes</taxon>
    </lineage>
</organism>
<dbReference type="InterPro" id="IPR016185">
    <property type="entry name" value="PreATP-grasp_dom_sf"/>
</dbReference>
<comment type="subcellular location">
    <subcellularLocation>
        <location evidence="1">Cytoplasm</location>
    </subcellularLocation>
</comment>
<keyword evidence="5" id="KW-0479">Metal-binding</keyword>
<dbReference type="GO" id="GO:0005829">
    <property type="term" value="C:cytosol"/>
    <property type="evidence" value="ECO:0007669"/>
    <property type="project" value="TreeGrafter"/>
</dbReference>
<dbReference type="Pfam" id="PF07478">
    <property type="entry name" value="Dala_Dala_lig_C"/>
    <property type="match status" value="1"/>
</dbReference>
<proteinExistence type="inferred from homology"/>
<keyword evidence="4 14" id="KW-0436">Ligase</keyword>
<keyword evidence="6" id="KW-0547">Nucleotide-binding</keyword>
<evidence type="ECO:0000259" key="13">
    <source>
        <dbReference type="PROSITE" id="PS50975"/>
    </source>
</evidence>
<dbReference type="GO" id="GO:0008360">
    <property type="term" value="P:regulation of cell shape"/>
    <property type="evidence" value="ECO:0007669"/>
    <property type="project" value="UniProtKB-KW"/>
</dbReference>
<dbReference type="InterPro" id="IPR011095">
    <property type="entry name" value="Dala_Dala_lig_C"/>
</dbReference>
<reference evidence="14" key="1">
    <citation type="submission" date="2013-08" db="EMBL/GenBank/DDBJ databases">
        <authorList>
            <person name="Mendez C."/>
            <person name="Richter M."/>
            <person name="Ferrer M."/>
            <person name="Sanchez J."/>
        </authorList>
    </citation>
    <scope>NUCLEOTIDE SEQUENCE</scope>
</reference>
<evidence type="ECO:0000256" key="4">
    <source>
        <dbReference type="ARBA" id="ARBA00022598"/>
    </source>
</evidence>
<dbReference type="NCBIfam" id="NF002378">
    <property type="entry name" value="PRK01372.1"/>
    <property type="match status" value="1"/>
</dbReference>
<dbReference type="PANTHER" id="PTHR23132:SF23">
    <property type="entry name" value="D-ALANINE--D-ALANINE LIGASE B"/>
    <property type="match status" value="1"/>
</dbReference>
<dbReference type="InterPro" id="IPR011761">
    <property type="entry name" value="ATP-grasp"/>
</dbReference>
<evidence type="ECO:0000256" key="12">
    <source>
        <dbReference type="ARBA" id="ARBA00023316"/>
    </source>
</evidence>
<dbReference type="InterPro" id="IPR013815">
    <property type="entry name" value="ATP_grasp_subdomain_1"/>
</dbReference>
<dbReference type="SUPFAM" id="SSF52440">
    <property type="entry name" value="PreATP-grasp domain"/>
    <property type="match status" value="1"/>
</dbReference>
<evidence type="ECO:0000256" key="11">
    <source>
        <dbReference type="ARBA" id="ARBA00023211"/>
    </source>
</evidence>
<dbReference type="GO" id="GO:0009252">
    <property type="term" value="P:peptidoglycan biosynthetic process"/>
    <property type="evidence" value="ECO:0007669"/>
    <property type="project" value="UniProtKB-KW"/>
</dbReference>
<dbReference type="PROSITE" id="PS00843">
    <property type="entry name" value="DALA_DALA_LIGASE_1"/>
    <property type="match status" value="1"/>
</dbReference>
<feature type="non-terminal residue" evidence="14">
    <location>
        <position position="1"/>
    </location>
</feature>
<dbReference type="GO" id="GO:0005524">
    <property type="term" value="F:ATP binding"/>
    <property type="evidence" value="ECO:0007669"/>
    <property type="project" value="UniProtKB-KW"/>
</dbReference>
<gene>
    <name evidence="14" type="ORF">B1A_21839</name>
</gene>
<keyword evidence="10" id="KW-0573">Peptidoglycan synthesis</keyword>
<evidence type="ECO:0000256" key="2">
    <source>
        <dbReference type="ARBA" id="ARBA00010871"/>
    </source>
</evidence>
<keyword evidence="8" id="KW-0460">Magnesium</keyword>
<protein>
    <submittedName>
        <fullName evidence="14">D-alanine--D-alanine ligase</fullName>
        <ecNumber evidence="14">6.3.2.-</ecNumber>
    </submittedName>
</protein>
<evidence type="ECO:0000256" key="8">
    <source>
        <dbReference type="ARBA" id="ARBA00022842"/>
    </source>
</evidence>
<dbReference type="SUPFAM" id="SSF56059">
    <property type="entry name" value="Glutathione synthetase ATP-binding domain-like"/>
    <property type="match status" value="1"/>
</dbReference>
<dbReference type="PROSITE" id="PS50975">
    <property type="entry name" value="ATP_GRASP"/>
    <property type="match status" value="1"/>
</dbReference>
<dbReference type="NCBIfam" id="TIGR01205">
    <property type="entry name" value="D_ala_D_alaTIGR"/>
    <property type="match status" value="1"/>
</dbReference>
<dbReference type="EMBL" id="AUZX01016141">
    <property type="protein sequence ID" value="EQD26578.1"/>
    <property type="molecule type" value="Genomic_DNA"/>
</dbReference>
<keyword evidence="11" id="KW-0464">Manganese</keyword>
<evidence type="ECO:0000313" key="14">
    <source>
        <dbReference type="EMBL" id="EQD26578.1"/>
    </source>
</evidence>
<comment type="similarity">
    <text evidence="2">Belongs to the D-alanine--D-alanine ligase family.</text>
</comment>
<feature type="domain" description="ATP-grasp" evidence="13">
    <location>
        <begin position="64"/>
        <end position="259"/>
    </location>
</feature>
<dbReference type="Gene3D" id="3.30.470.20">
    <property type="entry name" value="ATP-grasp fold, B domain"/>
    <property type="match status" value="1"/>
</dbReference>
<evidence type="ECO:0000256" key="9">
    <source>
        <dbReference type="ARBA" id="ARBA00022960"/>
    </source>
</evidence>
<dbReference type="GO" id="GO:0008716">
    <property type="term" value="F:D-alanine-D-alanine ligase activity"/>
    <property type="evidence" value="ECO:0007669"/>
    <property type="project" value="InterPro"/>
</dbReference>
<dbReference type="PROSITE" id="PS00844">
    <property type="entry name" value="DALA_DALA_LIGASE_2"/>
    <property type="match status" value="1"/>
</dbReference>
<evidence type="ECO:0000256" key="10">
    <source>
        <dbReference type="ARBA" id="ARBA00022984"/>
    </source>
</evidence>
<accession>T0Y0R4</accession>
<dbReference type="Gene3D" id="3.40.50.20">
    <property type="match status" value="1"/>
</dbReference>
<sequence length="270" mass="29109">EMFDPRERSLLELAGGKFDRVWIALHGPGGEDGTVQGALEYLGVPYTGSGVMGSAITMDKLRTKRLAHACGVPTPPALELNGPQDFEHALERLRLPMIVKPCSQGSSVGMSKVERADDLPAAYAAARAVERCVFAESWVSGAEYTVALLQGEALPSIRIETPRTFYDYEAKYVREDTRYLCPSGLSEPAERHLASLARAAFAAAGAEGWGRADFRADASGRPLLLEINTVPGMTGHSLVPKAARAVGMDFDELVWRVLETSFTRRAAGAA</sequence>
<keyword evidence="9" id="KW-0133">Cell shape</keyword>
<dbReference type="InterPro" id="IPR005905">
    <property type="entry name" value="D_ala_D_ala"/>
</dbReference>
<dbReference type="PIRSF" id="PIRSF039102">
    <property type="entry name" value="Ddl/VanB"/>
    <property type="match status" value="1"/>
</dbReference>
<dbReference type="InterPro" id="IPR011127">
    <property type="entry name" value="Dala_Dala_lig_N"/>
</dbReference>
<dbReference type="GO" id="GO:0071555">
    <property type="term" value="P:cell wall organization"/>
    <property type="evidence" value="ECO:0007669"/>
    <property type="project" value="UniProtKB-KW"/>
</dbReference>